<dbReference type="EMBL" id="QUBR01000001">
    <property type="protein sequence ID" value="REK72943.1"/>
    <property type="molecule type" value="Genomic_DNA"/>
</dbReference>
<dbReference type="InterPro" id="IPR007624">
    <property type="entry name" value="RNA_pol_sigma70_r3"/>
</dbReference>
<keyword evidence="2" id="KW-0731">Sigma factor</keyword>
<dbReference type="Pfam" id="PF04545">
    <property type="entry name" value="Sigma70_r4"/>
    <property type="match status" value="1"/>
</dbReference>
<dbReference type="NCBIfam" id="TIGR02937">
    <property type="entry name" value="sigma70-ECF"/>
    <property type="match status" value="1"/>
</dbReference>
<keyword evidence="9" id="KW-1185">Reference proteome</keyword>
<protein>
    <recommendedName>
        <fullName evidence="10">SigB/SigF/SigG family RNA polymerase sigma factor</fullName>
    </recommendedName>
</protein>
<dbReference type="InterPro" id="IPR014284">
    <property type="entry name" value="RNA_pol_sigma-70_dom"/>
</dbReference>
<evidence type="ECO:0000313" key="8">
    <source>
        <dbReference type="EMBL" id="REK72943.1"/>
    </source>
</evidence>
<evidence type="ECO:0000256" key="1">
    <source>
        <dbReference type="ARBA" id="ARBA00023015"/>
    </source>
</evidence>
<feature type="domain" description="RNA polymerase sigma-70 region 4" evidence="7">
    <location>
        <begin position="224"/>
        <end position="269"/>
    </location>
</feature>
<evidence type="ECO:0000256" key="4">
    <source>
        <dbReference type="ARBA" id="ARBA00023163"/>
    </source>
</evidence>
<dbReference type="GO" id="GO:0016987">
    <property type="term" value="F:sigma factor activity"/>
    <property type="evidence" value="ECO:0007669"/>
    <property type="project" value="UniProtKB-KW"/>
</dbReference>
<sequence length="278" mass="31339">MVRQLVEQKPAMDRDIERVIVNSAPTQVAQIHPDDTAAQLQAAAAASPVERARIEDEVVRRHLGLARHLAGRYAGRGVDRDDLVQVANFALVKAIRGFHHDRGEFVPFATVTILGEIKKHFRDHCWSVRPPRRIQQMQADITAASERRLQNDSRTPLVAEIAHDIDASESDVREAMAARGCFSPTSLDQPMREDGQPLGETLRWDEPAYAFIDDWVTVGPLCQDLTDDERELLRLRFVEDRTQQEIADLVGVSQMQVSRRLSKLLEQLRVRASVDDAA</sequence>
<feature type="domain" description="RNA polymerase sigma-70 region 2" evidence="6">
    <location>
        <begin position="59"/>
        <end position="124"/>
    </location>
</feature>
<dbReference type="GO" id="GO:0006352">
    <property type="term" value="P:DNA-templated transcription initiation"/>
    <property type="evidence" value="ECO:0007669"/>
    <property type="project" value="InterPro"/>
</dbReference>
<dbReference type="GO" id="GO:0003677">
    <property type="term" value="F:DNA binding"/>
    <property type="evidence" value="ECO:0007669"/>
    <property type="project" value="UniProtKB-KW"/>
</dbReference>
<keyword evidence="3" id="KW-0238">DNA-binding</keyword>
<reference evidence="8 9" key="1">
    <citation type="submission" date="2018-08" db="EMBL/GenBank/DDBJ databases">
        <title>Aeromicrobium sp. M2KJ-4, whole genome shotgun sequence.</title>
        <authorList>
            <person name="Tuo L."/>
        </authorList>
    </citation>
    <scope>NUCLEOTIDE SEQUENCE [LARGE SCALE GENOMIC DNA]</scope>
    <source>
        <strain evidence="8 9">M2KJ-4</strain>
    </source>
</reference>
<evidence type="ECO:0000256" key="3">
    <source>
        <dbReference type="ARBA" id="ARBA00023125"/>
    </source>
</evidence>
<dbReference type="AlphaFoldDB" id="A0A371PAH1"/>
<evidence type="ECO:0000256" key="2">
    <source>
        <dbReference type="ARBA" id="ARBA00023082"/>
    </source>
</evidence>
<dbReference type="Proteomes" id="UP000265581">
    <property type="component" value="Unassembled WGS sequence"/>
</dbReference>
<dbReference type="CDD" id="cd06171">
    <property type="entry name" value="Sigma70_r4"/>
    <property type="match status" value="1"/>
</dbReference>
<dbReference type="PANTHER" id="PTHR30385:SF4">
    <property type="entry name" value="RNA POLYMERASE SIGMA-E FACTOR"/>
    <property type="match status" value="1"/>
</dbReference>
<gene>
    <name evidence="8" type="ORF">DX116_04950</name>
</gene>
<proteinExistence type="predicted"/>
<feature type="domain" description="RNA polymerase sigma-70 region 3" evidence="5">
    <location>
        <begin position="141"/>
        <end position="202"/>
    </location>
</feature>
<dbReference type="Pfam" id="PF04539">
    <property type="entry name" value="Sigma70_r3"/>
    <property type="match status" value="1"/>
</dbReference>
<keyword evidence="1" id="KW-0805">Transcription regulation</keyword>
<dbReference type="PRINTS" id="PR00046">
    <property type="entry name" value="SIGMA70FCT"/>
</dbReference>
<dbReference type="SUPFAM" id="SSF88946">
    <property type="entry name" value="Sigma2 domain of RNA polymerase sigma factors"/>
    <property type="match status" value="1"/>
</dbReference>
<keyword evidence="4" id="KW-0804">Transcription</keyword>
<dbReference type="InterPro" id="IPR007627">
    <property type="entry name" value="RNA_pol_sigma70_r2"/>
</dbReference>
<dbReference type="InterPro" id="IPR000943">
    <property type="entry name" value="RNA_pol_sigma70"/>
</dbReference>
<dbReference type="Gene3D" id="1.10.10.10">
    <property type="entry name" value="Winged helix-like DNA-binding domain superfamily/Winged helix DNA-binding domain"/>
    <property type="match status" value="2"/>
</dbReference>
<evidence type="ECO:0000259" key="5">
    <source>
        <dbReference type="Pfam" id="PF04539"/>
    </source>
</evidence>
<evidence type="ECO:0000313" key="9">
    <source>
        <dbReference type="Proteomes" id="UP000265581"/>
    </source>
</evidence>
<organism evidence="8 9">
    <name type="scientific">Aeromicrobium endophyticum</name>
    <dbReference type="NCBI Taxonomy" id="2292704"/>
    <lineage>
        <taxon>Bacteria</taxon>
        <taxon>Bacillati</taxon>
        <taxon>Actinomycetota</taxon>
        <taxon>Actinomycetes</taxon>
        <taxon>Propionibacteriales</taxon>
        <taxon>Nocardioidaceae</taxon>
        <taxon>Aeromicrobium</taxon>
    </lineage>
</organism>
<evidence type="ECO:0000259" key="6">
    <source>
        <dbReference type="Pfam" id="PF04542"/>
    </source>
</evidence>
<dbReference type="SUPFAM" id="SSF88659">
    <property type="entry name" value="Sigma3 and sigma4 domains of RNA polymerase sigma factors"/>
    <property type="match status" value="2"/>
</dbReference>
<dbReference type="InterPro" id="IPR036388">
    <property type="entry name" value="WH-like_DNA-bd_sf"/>
</dbReference>
<comment type="caution">
    <text evidence="8">The sequence shown here is derived from an EMBL/GenBank/DDBJ whole genome shotgun (WGS) entry which is preliminary data.</text>
</comment>
<evidence type="ECO:0000259" key="7">
    <source>
        <dbReference type="Pfam" id="PF04545"/>
    </source>
</evidence>
<dbReference type="Pfam" id="PF04542">
    <property type="entry name" value="Sigma70_r2"/>
    <property type="match status" value="1"/>
</dbReference>
<name>A0A371PAH1_9ACTN</name>
<accession>A0A371PAH1</accession>
<dbReference type="PANTHER" id="PTHR30385">
    <property type="entry name" value="SIGMA FACTOR F FLAGELLAR"/>
    <property type="match status" value="1"/>
</dbReference>
<dbReference type="InterPro" id="IPR013324">
    <property type="entry name" value="RNA_pol_sigma_r3/r4-like"/>
</dbReference>
<evidence type="ECO:0008006" key="10">
    <source>
        <dbReference type="Google" id="ProtNLM"/>
    </source>
</evidence>
<dbReference type="Gene3D" id="1.20.120.1810">
    <property type="match status" value="1"/>
</dbReference>
<dbReference type="InterPro" id="IPR013325">
    <property type="entry name" value="RNA_pol_sigma_r2"/>
</dbReference>
<dbReference type="InterPro" id="IPR007630">
    <property type="entry name" value="RNA_pol_sigma70_r4"/>
</dbReference>